<keyword evidence="2" id="KW-1003">Cell membrane</keyword>
<name>A0ABR7G4T4_9FIRM</name>
<feature type="transmembrane region" description="Helical" evidence="6">
    <location>
        <begin position="67"/>
        <end position="88"/>
    </location>
</feature>
<feature type="transmembrane region" description="Helical" evidence="6">
    <location>
        <begin position="213"/>
        <end position="232"/>
    </location>
</feature>
<dbReference type="Proteomes" id="UP000631576">
    <property type="component" value="Unassembled WGS sequence"/>
</dbReference>
<dbReference type="PANTHER" id="PTHR32196">
    <property type="entry name" value="ABC TRANSPORTER PERMEASE PROTEIN YPHD-RELATED-RELATED"/>
    <property type="match status" value="1"/>
</dbReference>
<evidence type="ECO:0000256" key="2">
    <source>
        <dbReference type="ARBA" id="ARBA00022475"/>
    </source>
</evidence>
<feature type="transmembrane region" description="Helical" evidence="6">
    <location>
        <begin position="271"/>
        <end position="290"/>
    </location>
</feature>
<accession>A0ABR7G4T4</accession>
<evidence type="ECO:0000256" key="5">
    <source>
        <dbReference type="ARBA" id="ARBA00023136"/>
    </source>
</evidence>
<proteinExistence type="predicted"/>
<dbReference type="EMBL" id="JACOPE010000001">
    <property type="protein sequence ID" value="MBC5682053.1"/>
    <property type="molecule type" value="Genomic_DNA"/>
</dbReference>
<organism evidence="7 8">
    <name type="scientific">Ruminococcus hominis</name>
    <dbReference type="NCBI Taxonomy" id="2763065"/>
    <lineage>
        <taxon>Bacteria</taxon>
        <taxon>Bacillati</taxon>
        <taxon>Bacillota</taxon>
        <taxon>Clostridia</taxon>
        <taxon>Eubacteriales</taxon>
        <taxon>Oscillospiraceae</taxon>
        <taxon>Ruminococcus</taxon>
    </lineage>
</organism>
<feature type="transmembrane region" description="Helical" evidence="6">
    <location>
        <begin position="296"/>
        <end position="314"/>
    </location>
</feature>
<evidence type="ECO:0000256" key="6">
    <source>
        <dbReference type="SAM" id="Phobius"/>
    </source>
</evidence>
<sequence>MSTPKKIAGTMVIPVLTFLILEMICMAHGNNIITNMKSFDNFVVYTAIVMLTTIALSINLNSGRFDFSLGSMAALASIIGAKLSYAVLGGGSGSAVLMLFVTIVAGAVLGLISGGIYVLLRIPPIITSLGVTLIYEGIMYTITNGKYVMAEVQNPSMSGFVGTWIYAATIIVVVLILSIVIFDYTRFGYDYKALKDGQKVAVNTGIREIPNALICYTICGALMGTVGFLNAARNTTINGGQLNFSSIAIMFTAFLPMFIGSYISRYSNEKVGFLLAAVCMSLLNSTFAVLSNVVTASMQSIINAVLLVVFLIYLNNEKLLVKILFGRRN</sequence>
<dbReference type="InterPro" id="IPR001851">
    <property type="entry name" value="ABC_transp_permease"/>
</dbReference>
<evidence type="ECO:0000313" key="7">
    <source>
        <dbReference type="EMBL" id="MBC5682053.1"/>
    </source>
</evidence>
<feature type="transmembrane region" description="Helical" evidence="6">
    <location>
        <begin position="7"/>
        <end position="30"/>
    </location>
</feature>
<protein>
    <submittedName>
        <fullName evidence="7">Sugar ABC transporter permease</fullName>
    </submittedName>
</protein>
<dbReference type="RefSeq" id="WP_117991321.1">
    <property type="nucleotide sequence ID" value="NZ_JACOPE010000001.1"/>
</dbReference>
<keyword evidence="5 6" id="KW-0472">Membrane</keyword>
<feature type="transmembrane region" description="Helical" evidence="6">
    <location>
        <begin position="125"/>
        <end position="143"/>
    </location>
</feature>
<keyword evidence="4 6" id="KW-1133">Transmembrane helix</keyword>
<dbReference type="Pfam" id="PF02653">
    <property type="entry name" value="BPD_transp_2"/>
    <property type="match status" value="1"/>
</dbReference>
<reference evidence="7 8" key="1">
    <citation type="submission" date="2020-08" db="EMBL/GenBank/DDBJ databases">
        <title>Genome public.</title>
        <authorList>
            <person name="Liu C."/>
            <person name="Sun Q."/>
        </authorList>
    </citation>
    <scope>NUCLEOTIDE SEQUENCE [LARGE SCALE GENOMIC DNA]</scope>
    <source>
        <strain evidence="7 8">NSJ-13</strain>
    </source>
</reference>
<keyword evidence="8" id="KW-1185">Reference proteome</keyword>
<evidence type="ECO:0000313" key="8">
    <source>
        <dbReference type="Proteomes" id="UP000631576"/>
    </source>
</evidence>
<feature type="transmembrane region" description="Helical" evidence="6">
    <location>
        <begin position="244"/>
        <end position="264"/>
    </location>
</feature>
<evidence type="ECO:0000256" key="1">
    <source>
        <dbReference type="ARBA" id="ARBA00004651"/>
    </source>
</evidence>
<evidence type="ECO:0000256" key="3">
    <source>
        <dbReference type="ARBA" id="ARBA00022692"/>
    </source>
</evidence>
<feature type="transmembrane region" description="Helical" evidence="6">
    <location>
        <begin position="94"/>
        <end position="118"/>
    </location>
</feature>
<keyword evidence="3 6" id="KW-0812">Transmembrane</keyword>
<comment type="subcellular location">
    <subcellularLocation>
        <location evidence="1">Cell membrane</location>
        <topology evidence="1">Multi-pass membrane protein</topology>
    </subcellularLocation>
</comment>
<evidence type="ECO:0000256" key="4">
    <source>
        <dbReference type="ARBA" id="ARBA00022989"/>
    </source>
</evidence>
<comment type="caution">
    <text evidence="7">The sequence shown here is derived from an EMBL/GenBank/DDBJ whole genome shotgun (WGS) entry which is preliminary data.</text>
</comment>
<gene>
    <name evidence="7" type="ORF">H8S40_00345</name>
</gene>
<feature type="transmembrane region" description="Helical" evidence="6">
    <location>
        <begin position="42"/>
        <end position="60"/>
    </location>
</feature>
<feature type="transmembrane region" description="Helical" evidence="6">
    <location>
        <begin position="163"/>
        <end position="182"/>
    </location>
</feature>